<dbReference type="InterPro" id="IPR001789">
    <property type="entry name" value="Sig_transdc_resp-reg_receiver"/>
</dbReference>
<dbReference type="NCBIfam" id="TIGR01764">
    <property type="entry name" value="excise"/>
    <property type="match status" value="1"/>
</dbReference>
<dbReference type="Pfam" id="PF12728">
    <property type="entry name" value="HTH_17"/>
    <property type="match status" value="1"/>
</dbReference>
<dbReference type="SUPFAM" id="SSF52172">
    <property type="entry name" value="CheY-like"/>
    <property type="match status" value="1"/>
</dbReference>
<evidence type="ECO:0000313" key="4">
    <source>
        <dbReference type="EMBL" id="QDU35358.1"/>
    </source>
</evidence>
<dbReference type="PANTHER" id="PTHR44591">
    <property type="entry name" value="STRESS RESPONSE REGULATOR PROTEIN 1"/>
    <property type="match status" value="1"/>
</dbReference>
<dbReference type="GO" id="GO:0000160">
    <property type="term" value="P:phosphorelay signal transduction system"/>
    <property type="evidence" value="ECO:0007669"/>
    <property type="project" value="InterPro"/>
</dbReference>
<evidence type="ECO:0000256" key="1">
    <source>
        <dbReference type="ARBA" id="ARBA00022553"/>
    </source>
</evidence>
<dbReference type="AlphaFoldDB" id="A0A517YYR0"/>
<dbReference type="EMBL" id="CP036425">
    <property type="protein sequence ID" value="QDU35358.1"/>
    <property type="molecule type" value="Genomic_DNA"/>
</dbReference>
<dbReference type="PANTHER" id="PTHR44591:SF3">
    <property type="entry name" value="RESPONSE REGULATORY DOMAIN-CONTAINING PROTEIN"/>
    <property type="match status" value="1"/>
</dbReference>
<dbReference type="InterPro" id="IPR010093">
    <property type="entry name" value="SinI_DNA-bd"/>
</dbReference>
<dbReference type="InterPro" id="IPR009061">
    <property type="entry name" value="DNA-bd_dom_put_sf"/>
</dbReference>
<dbReference type="Pfam" id="PF00072">
    <property type="entry name" value="Response_reg"/>
    <property type="match status" value="1"/>
</dbReference>
<dbReference type="InterPro" id="IPR050595">
    <property type="entry name" value="Bact_response_regulator"/>
</dbReference>
<dbReference type="InterPro" id="IPR041657">
    <property type="entry name" value="HTH_17"/>
</dbReference>
<dbReference type="GO" id="GO:0003677">
    <property type="term" value="F:DNA binding"/>
    <property type="evidence" value="ECO:0007669"/>
    <property type="project" value="InterPro"/>
</dbReference>
<dbReference type="InterPro" id="IPR011006">
    <property type="entry name" value="CheY-like_superfamily"/>
</dbReference>
<evidence type="ECO:0000256" key="2">
    <source>
        <dbReference type="PROSITE-ProRule" id="PRU00169"/>
    </source>
</evidence>
<organism evidence="4 5">
    <name type="scientific">Poriferisphaera corsica</name>
    <dbReference type="NCBI Taxonomy" id="2528020"/>
    <lineage>
        <taxon>Bacteria</taxon>
        <taxon>Pseudomonadati</taxon>
        <taxon>Planctomycetota</taxon>
        <taxon>Phycisphaerae</taxon>
        <taxon>Phycisphaerales</taxon>
        <taxon>Phycisphaeraceae</taxon>
        <taxon>Poriferisphaera</taxon>
    </lineage>
</organism>
<dbReference type="Proteomes" id="UP000317369">
    <property type="component" value="Chromosome"/>
</dbReference>
<feature type="domain" description="Response regulatory" evidence="3">
    <location>
        <begin position="75"/>
        <end position="190"/>
    </location>
</feature>
<dbReference type="Gene3D" id="1.10.1660.10">
    <property type="match status" value="1"/>
</dbReference>
<dbReference type="OrthoDB" id="9808843at2"/>
<feature type="modified residue" description="4-aspartylphosphate" evidence="2">
    <location>
        <position position="124"/>
    </location>
</feature>
<name>A0A517YYR0_9BACT</name>
<protein>
    <submittedName>
        <fullName evidence="4">Response regulator MprA</fullName>
    </submittedName>
</protein>
<keyword evidence="1 2" id="KW-0597">Phosphoprotein</keyword>
<dbReference type="RefSeq" id="WP_145080577.1">
    <property type="nucleotide sequence ID" value="NZ_CP036425.1"/>
</dbReference>
<dbReference type="SMART" id="SM00448">
    <property type="entry name" value="REC"/>
    <property type="match status" value="1"/>
</dbReference>
<sequence>MTATHQVTNSLTTGQVAKYCGVNYRTVIRWIERGEMKAYQLPGRGDNRIEIEDLIAFLRKNQMPIPLELSGGLSRVLVVESDRTQAQSLSQSLTSGGYEVQVAQFGFHAGAQIDSYRPALIIFDLQTPGLGGIEAVHYLRGNSRTKHLKVLLISDNANEDQHALLDAGANAVIQKPFQPHDLLAKVGQLVGKPNE</sequence>
<dbReference type="SUPFAM" id="SSF46955">
    <property type="entry name" value="Putative DNA-binding domain"/>
    <property type="match status" value="1"/>
</dbReference>
<reference evidence="4 5" key="1">
    <citation type="submission" date="2019-02" db="EMBL/GenBank/DDBJ databases">
        <title>Deep-cultivation of Planctomycetes and their phenomic and genomic characterization uncovers novel biology.</title>
        <authorList>
            <person name="Wiegand S."/>
            <person name="Jogler M."/>
            <person name="Boedeker C."/>
            <person name="Pinto D."/>
            <person name="Vollmers J."/>
            <person name="Rivas-Marin E."/>
            <person name="Kohn T."/>
            <person name="Peeters S.H."/>
            <person name="Heuer A."/>
            <person name="Rast P."/>
            <person name="Oberbeckmann S."/>
            <person name="Bunk B."/>
            <person name="Jeske O."/>
            <person name="Meyerdierks A."/>
            <person name="Storesund J.E."/>
            <person name="Kallscheuer N."/>
            <person name="Luecker S."/>
            <person name="Lage O.M."/>
            <person name="Pohl T."/>
            <person name="Merkel B.J."/>
            <person name="Hornburger P."/>
            <person name="Mueller R.-W."/>
            <person name="Bruemmer F."/>
            <person name="Labrenz M."/>
            <person name="Spormann A.M."/>
            <person name="Op den Camp H."/>
            <person name="Overmann J."/>
            <person name="Amann R."/>
            <person name="Jetten M.S.M."/>
            <person name="Mascher T."/>
            <person name="Medema M.H."/>
            <person name="Devos D.P."/>
            <person name="Kaster A.-K."/>
            <person name="Ovreas L."/>
            <person name="Rohde M."/>
            <person name="Galperin M.Y."/>
            <person name="Jogler C."/>
        </authorList>
    </citation>
    <scope>NUCLEOTIDE SEQUENCE [LARGE SCALE GENOMIC DNA]</scope>
    <source>
        <strain evidence="4 5">KS4</strain>
    </source>
</reference>
<proteinExistence type="predicted"/>
<accession>A0A517YYR0</accession>
<evidence type="ECO:0000313" key="5">
    <source>
        <dbReference type="Proteomes" id="UP000317369"/>
    </source>
</evidence>
<keyword evidence="5" id="KW-1185">Reference proteome</keyword>
<dbReference type="PROSITE" id="PS50110">
    <property type="entry name" value="RESPONSE_REGULATORY"/>
    <property type="match status" value="1"/>
</dbReference>
<gene>
    <name evidence="4" type="primary">mprA_3</name>
    <name evidence="4" type="ORF">KS4_34390</name>
</gene>
<dbReference type="KEGG" id="pcor:KS4_34390"/>
<evidence type="ECO:0000259" key="3">
    <source>
        <dbReference type="PROSITE" id="PS50110"/>
    </source>
</evidence>
<dbReference type="Gene3D" id="3.40.50.2300">
    <property type="match status" value="1"/>
</dbReference>